<dbReference type="HOGENOM" id="CLU_2911327_0_0_2"/>
<dbReference type="Pfam" id="PF12840">
    <property type="entry name" value="HTH_20"/>
    <property type="match status" value="1"/>
</dbReference>
<dbReference type="CDD" id="cd00090">
    <property type="entry name" value="HTH_ARSR"/>
    <property type="match status" value="1"/>
</dbReference>
<dbReference type="InterPro" id="IPR036388">
    <property type="entry name" value="WH-like_DNA-bd_sf"/>
</dbReference>
<protein>
    <recommendedName>
        <fullName evidence="1">HTH arsR-type domain-containing protein</fullName>
    </recommendedName>
</protein>
<evidence type="ECO:0000313" key="2">
    <source>
        <dbReference type="EMBL" id="EGG42404.1"/>
    </source>
</evidence>
<dbReference type="STRING" id="886738.Nlim_0585"/>
<accession>F3KJC6</accession>
<dbReference type="Proteomes" id="UP000004348">
    <property type="component" value="Chromosome"/>
</dbReference>
<dbReference type="InterPro" id="IPR036390">
    <property type="entry name" value="WH_DNA-bd_sf"/>
</dbReference>
<dbReference type="PROSITE" id="PS50987">
    <property type="entry name" value="HTH_ARSR_2"/>
    <property type="match status" value="1"/>
</dbReference>
<dbReference type="InterPro" id="IPR001845">
    <property type="entry name" value="HTH_ArsR_DNA-bd_dom"/>
</dbReference>
<sequence length="61" mass="6980">MDDVHDILDTITDEQSRSILALLSKSELNIQQISDTLNIPLSTAYRKVKKLDDLKLIKKLK</sequence>
<comment type="caution">
    <text evidence="2">The sequence shown here is derived from an EMBL/GenBank/DDBJ whole genome shotgun (WGS) entry which is preliminary data.</text>
</comment>
<reference evidence="2" key="1">
    <citation type="journal article" date="2011" name="PLoS ONE">
        <title>Genome of a low-salinity ammonia-oxidizing archaeon determined by single-cell and metagenomic analysis.</title>
        <authorList>
            <person name="Blainey P.C."/>
            <person name="Mosier A.C."/>
            <person name="Potanina A."/>
            <person name="Francis C.A."/>
            <person name="Quake S.R."/>
        </authorList>
    </citation>
    <scope>NUCLEOTIDE SEQUENCE [LARGE SCALE GENOMIC DNA]</scope>
    <source>
        <strain evidence="2">SFB1</strain>
    </source>
</reference>
<proteinExistence type="predicted"/>
<dbReference type="AlphaFoldDB" id="F3KJC6"/>
<gene>
    <name evidence="2" type="ORF">Nlim_0585</name>
</gene>
<organism evidence="2">
    <name type="scientific">Candidatus Nitrosarchaeum limnium SFB1</name>
    <dbReference type="NCBI Taxonomy" id="886738"/>
    <lineage>
        <taxon>Archaea</taxon>
        <taxon>Nitrososphaerota</taxon>
        <taxon>Nitrososphaeria</taxon>
        <taxon>Nitrosopumilales</taxon>
        <taxon>Nitrosopumilaceae</taxon>
        <taxon>Nitrosarchaeum</taxon>
    </lineage>
</organism>
<dbReference type="Gene3D" id="1.10.10.10">
    <property type="entry name" value="Winged helix-like DNA-binding domain superfamily/Winged helix DNA-binding domain"/>
    <property type="match status" value="1"/>
</dbReference>
<evidence type="ECO:0000259" key="1">
    <source>
        <dbReference type="PROSITE" id="PS50987"/>
    </source>
</evidence>
<name>F3KJC6_9ARCH</name>
<dbReference type="EMBL" id="AEGP01000029">
    <property type="protein sequence ID" value="EGG42404.1"/>
    <property type="molecule type" value="Genomic_DNA"/>
</dbReference>
<dbReference type="GO" id="GO:0003700">
    <property type="term" value="F:DNA-binding transcription factor activity"/>
    <property type="evidence" value="ECO:0007669"/>
    <property type="project" value="InterPro"/>
</dbReference>
<dbReference type="InterPro" id="IPR011991">
    <property type="entry name" value="ArsR-like_HTH"/>
</dbReference>
<dbReference type="SUPFAM" id="SSF46785">
    <property type="entry name" value="Winged helix' DNA-binding domain"/>
    <property type="match status" value="1"/>
</dbReference>
<feature type="domain" description="HTH arsR-type" evidence="1">
    <location>
        <begin position="1"/>
        <end position="61"/>
    </location>
</feature>